<organism evidence="1 2">
    <name type="scientific">Panagrellus redivivus</name>
    <name type="common">Microworm</name>
    <dbReference type="NCBI Taxonomy" id="6233"/>
    <lineage>
        <taxon>Eukaryota</taxon>
        <taxon>Metazoa</taxon>
        <taxon>Ecdysozoa</taxon>
        <taxon>Nematoda</taxon>
        <taxon>Chromadorea</taxon>
        <taxon>Rhabditida</taxon>
        <taxon>Tylenchina</taxon>
        <taxon>Panagrolaimomorpha</taxon>
        <taxon>Panagrolaimoidea</taxon>
        <taxon>Panagrolaimidae</taxon>
        <taxon>Panagrellus</taxon>
    </lineage>
</organism>
<name>A0A7E4ZXS3_PANRE</name>
<keyword evidence="1" id="KW-1185">Reference proteome</keyword>
<evidence type="ECO:0000313" key="1">
    <source>
        <dbReference type="Proteomes" id="UP000492821"/>
    </source>
</evidence>
<sequence>MFRCYKFGGDRWIDKNKPLETDGTTKDKQSPQARIAWWIISETLELSKLRNKVGCVFRLPQGGTKAIILAVETRAGCMTTTRTTNLDNNLKLLGAPRSSD</sequence>
<dbReference type="Proteomes" id="UP000492821">
    <property type="component" value="Unassembled WGS sequence"/>
</dbReference>
<dbReference type="WBParaSite" id="Pan_g23698.t1">
    <property type="protein sequence ID" value="Pan_g23698.t1"/>
    <property type="gene ID" value="Pan_g23698"/>
</dbReference>
<evidence type="ECO:0000313" key="2">
    <source>
        <dbReference type="WBParaSite" id="Pan_g23698.t1"/>
    </source>
</evidence>
<reference evidence="1" key="1">
    <citation type="journal article" date="2013" name="Genetics">
        <title>The draft genome and transcriptome of Panagrellus redivivus are shaped by the harsh demands of a free-living lifestyle.</title>
        <authorList>
            <person name="Srinivasan J."/>
            <person name="Dillman A.R."/>
            <person name="Macchietto M.G."/>
            <person name="Heikkinen L."/>
            <person name="Lakso M."/>
            <person name="Fracchia K.M."/>
            <person name="Antoshechkin I."/>
            <person name="Mortazavi A."/>
            <person name="Wong G."/>
            <person name="Sternberg P.W."/>
        </authorList>
    </citation>
    <scope>NUCLEOTIDE SEQUENCE [LARGE SCALE GENOMIC DNA]</scope>
    <source>
        <strain evidence="1">MT8872</strain>
    </source>
</reference>
<accession>A0A7E4ZXS3</accession>
<dbReference type="AlphaFoldDB" id="A0A7E4ZXS3"/>
<protein>
    <submittedName>
        <fullName evidence="2">Uncharacterized protein</fullName>
    </submittedName>
</protein>
<proteinExistence type="predicted"/>
<reference evidence="2" key="2">
    <citation type="submission" date="2020-10" db="UniProtKB">
        <authorList>
            <consortium name="WormBaseParasite"/>
        </authorList>
    </citation>
    <scope>IDENTIFICATION</scope>
</reference>